<feature type="non-terminal residue" evidence="1">
    <location>
        <position position="255"/>
    </location>
</feature>
<proteinExistence type="predicted"/>
<comment type="caution">
    <text evidence="1">The sequence shown here is derived from an EMBL/GenBank/DDBJ whole genome shotgun (WGS) entry which is preliminary data.</text>
</comment>
<gene>
    <name evidence="1" type="ORF">HXL68_11495</name>
</gene>
<dbReference type="AlphaFoldDB" id="A0A930BUV3"/>
<reference evidence="1" key="1">
    <citation type="submission" date="2020-04" db="EMBL/GenBank/DDBJ databases">
        <title>Deep metagenomics examines the oral microbiome during advanced dental caries in children, revealing novel taxa and co-occurrences with host molecules.</title>
        <authorList>
            <person name="Baker J.L."/>
            <person name="Morton J.T."/>
            <person name="Dinis M."/>
            <person name="Alvarez R."/>
            <person name="Tran N.C."/>
            <person name="Knight R."/>
            <person name="Edlund A."/>
        </authorList>
    </citation>
    <scope>NUCLEOTIDE SEQUENCE</scope>
    <source>
        <strain evidence="1">JCVI_32_bin.24</strain>
    </source>
</reference>
<evidence type="ECO:0000313" key="2">
    <source>
        <dbReference type="Proteomes" id="UP000718593"/>
    </source>
</evidence>
<organism evidence="1 2">
    <name type="scientific">Dechloromonas agitata</name>
    <dbReference type="NCBI Taxonomy" id="73030"/>
    <lineage>
        <taxon>Bacteria</taxon>
        <taxon>Pseudomonadati</taxon>
        <taxon>Pseudomonadota</taxon>
        <taxon>Betaproteobacteria</taxon>
        <taxon>Rhodocyclales</taxon>
        <taxon>Azonexaceae</taxon>
        <taxon>Dechloromonas</taxon>
    </lineage>
</organism>
<accession>A0A930BUV3</accession>
<sequence>MANGSKRLDTVLSYWSGVAAELKSRPDAADAILDAAGGQEVYRLRVIAPEGRWRAGESWFLTLCLSTEEAQARAAGLTHPDRRQNDLYRLPNLQYEILPILVDQLRRDADGEQALLERLAHFTPYDLDTLLAETPGGEWLWYFHIHHYHLRLFEGRVRFPVEFPVDRIFTRIGPLEGQRGHLHLANAAGRVGLCDVDGWLVLPCHYRWLGNIGFGTQLLEAQRPGDAPDESDLIDLTGQRINPPGIKLLAGSFDT</sequence>
<dbReference type="Proteomes" id="UP000718593">
    <property type="component" value="Unassembled WGS sequence"/>
</dbReference>
<protein>
    <submittedName>
        <fullName evidence="1">Uncharacterized protein</fullName>
    </submittedName>
</protein>
<evidence type="ECO:0000313" key="1">
    <source>
        <dbReference type="EMBL" id="MBF1165651.1"/>
    </source>
</evidence>
<name>A0A930BUV3_9RHOO</name>
<dbReference type="EMBL" id="JABZMI010000246">
    <property type="protein sequence ID" value="MBF1165651.1"/>
    <property type="molecule type" value="Genomic_DNA"/>
</dbReference>